<evidence type="ECO:0000256" key="4">
    <source>
        <dbReference type="ARBA" id="ARBA00023002"/>
    </source>
</evidence>
<dbReference type="GO" id="GO:0050660">
    <property type="term" value="F:flavin adenine dinucleotide binding"/>
    <property type="evidence" value="ECO:0007669"/>
    <property type="project" value="InterPro"/>
</dbReference>
<dbReference type="EMBL" id="WODC01000003">
    <property type="protein sequence ID" value="MUM77252.1"/>
    <property type="molecule type" value="Genomic_DNA"/>
</dbReference>
<feature type="domain" description="DUS-like FMN-binding" evidence="9">
    <location>
        <begin position="45"/>
        <end position="269"/>
    </location>
</feature>
<feature type="binding site" evidence="7">
    <location>
        <begin position="257"/>
        <end position="258"/>
    </location>
    <ligand>
        <name>FMN</name>
        <dbReference type="ChEBI" id="CHEBI:58210"/>
    </ligand>
</feature>
<evidence type="ECO:0000256" key="3">
    <source>
        <dbReference type="ARBA" id="ARBA00022694"/>
    </source>
</evidence>
<dbReference type="AlphaFoldDB" id="A0A7K1KN00"/>
<dbReference type="SUPFAM" id="SSF51395">
    <property type="entry name" value="FMN-linked oxidoreductases"/>
    <property type="match status" value="1"/>
</dbReference>
<evidence type="ECO:0000256" key="7">
    <source>
        <dbReference type="PIRSR" id="PIRSR006621-2"/>
    </source>
</evidence>
<evidence type="ECO:0000256" key="8">
    <source>
        <dbReference type="SAM" id="MobiDB-lite"/>
    </source>
</evidence>
<evidence type="ECO:0000256" key="1">
    <source>
        <dbReference type="ARBA" id="ARBA00022630"/>
    </source>
</evidence>
<keyword evidence="11" id="KW-1185">Reference proteome</keyword>
<keyword evidence="3 5" id="KW-0819">tRNA processing</keyword>
<evidence type="ECO:0000313" key="11">
    <source>
        <dbReference type="Proteomes" id="UP000461162"/>
    </source>
</evidence>
<evidence type="ECO:0000256" key="5">
    <source>
        <dbReference type="PIRNR" id="PIRNR006621"/>
    </source>
</evidence>
<gene>
    <name evidence="10" type="ORF">GKC30_06375</name>
</gene>
<evidence type="ECO:0000259" key="9">
    <source>
        <dbReference type="Pfam" id="PF01207"/>
    </source>
</evidence>
<comment type="caution">
    <text evidence="10">The sequence shown here is derived from an EMBL/GenBank/DDBJ whole genome shotgun (WGS) entry which is preliminary data.</text>
</comment>
<dbReference type="InterPro" id="IPR035587">
    <property type="entry name" value="DUS-like_FMN-bd"/>
</dbReference>
<dbReference type="Gene3D" id="3.20.20.70">
    <property type="entry name" value="Aldolase class I"/>
    <property type="match status" value="1"/>
</dbReference>
<sequence>MQTGDDTSPQDPGPDSSPGIQAELADRLVRPLTLRGRMAANRLWLAPMAGLGHVAYREVLGHYGGCGLAFTEMCSARALPTENSRVSPVFRWREAELGSLVCQVAGAEPAELALAARRVEDEGFFGVDINMGCAVPGIVKKGAGAALLRDHDAALAALEAVRTAVSIPVFVKFRTGWSPEVEPAVALARRFESAGADCLIFHPRVAPDKRTRPPRRDHIRAVAKAVSIPVMGNGDVVTPEDCLDMLRSTGCAGVSIGRMAIARPWLFAEWTGGDLPAEVLEGEGFRDYALRLAEALDNHFDPVRALKRFKLFTIYFAANFTYGHALQSRFLAARSMAEVREAARAHLTPGLRLARRPNMNLFNI</sequence>
<proteinExistence type="inferred from homology"/>
<protein>
    <recommendedName>
        <fullName evidence="5">tRNA-dihydrouridine synthase</fullName>
        <ecNumber evidence="5">1.3.1.-</ecNumber>
    </recommendedName>
</protein>
<dbReference type="PIRSF" id="PIRSF006621">
    <property type="entry name" value="Dus"/>
    <property type="match status" value="1"/>
</dbReference>
<dbReference type="InterPro" id="IPR013785">
    <property type="entry name" value="Aldolase_TIM"/>
</dbReference>
<keyword evidence="7" id="KW-0547">Nucleotide-binding</keyword>
<evidence type="ECO:0000256" key="2">
    <source>
        <dbReference type="ARBA" id="ARBA00022643"/>
    </source>
</evidence>
<feature type="active site" description="Proton donor" evidence="6">
    <location>
        <position position="133"/>
    </location>
</feature>
<comment type="function">
    <text evidence="5">Catalyzes the synthesis of 5,6-dihydrouridine (D), a modified base found in the D-loop of most tRNAs, via the reduction of the C5-C6 double bond in target uridines.</text>
</comment>
<dbReference type="Proteomes" id="UP000461162">
    <property type="component" value="Unassembled WGS sequence"/>
</dbReference>
<name>A0A7K1KN00_9BACT</name>
<feature type="binding site" evidence="7">
    <location>
        <begin position="47"/>
        <end position="49"/>
    </location>
    <ligand>
        <name>FMN</name>
        <dbReference type="ChEBI" id="CHEBI:58210"/>
    </ligand>
</feature>
<dbReference type="EC" id="1.3.1.-" evidence="5"/>
<feature type="binding site" evidence="7">
    <location>
        <position position="172"/>
    </location>
    <ligand>
        <name>FMN</name>
        <dbReference type="ChEBI" id="CHEBI:58210"/>
    </ligand>
</feature>
<keyword evidence="2 5" id="KW-0288">FMN</keyword>
<accession>A0A7K1KN00</accession>
<feature type="binding site" evidence="7">
    <location>
        <position position="202"/>
    </location>
    <ligand>
        <name>FMN</name>
        <dbReference type="ChEBI" id="CHEBI:58210"/>
    </ligand>
</feature>
<keyword evidence="1 5" id="KW-0285">Flavoprotein</keyword>
<dbReference type="Pfam" id="PF01207">
    <property type="entry name" value="Dus"/>
    <property type="match status" value="1"/>
</dbReference>
<comment type="cofactor">
    <cofactor evidence="5 7">
        <name>FMN</name>
        <dbReference type="ChEBI" id="CHEBI:58210"/>
    </cofactor>
</comment>
<dbReference type="CDD" id="cd02801">
    <property type="entry name" value="DUS_like_FMN"/>
    <property type="match status" value="1"/>
</dbReference>
<organism evidence="10 11">
    <name type="scientific">Pseudodesulfovibrio alkaliphilus</name>
    <dbReference type="NCBI Taxonomy" id="2661613"/>
    <lineage>
        <taxon>Bacteria</taxon>
        <taxon>Pseudomonadati</taxon>
        <taxon>Thermodesulfobacteriota</taxon>
        <taxon>Desulfovibrionia</taxon>
        <taxon>Desulfovibrionales</taxon>
        <taxon>Desulfovibrionaceae</taxon>
    </lineage>
</organism>
<dbReference type="InterPro" id="IPR001269">
    <property type="entry name" value="DUS_fam"/>
</dbReference>
<keyword evidence="4 5" id="KW-0560">Oxidoreductase</keyword>
<dbReference type="PANTHER" id="PTHR11082:SF25">
    <property type="entry name" value="DUS-LIKE FMN-BINDING DOMAIN-CONTAINING PROTEIN"/>
    <property type="match status" value="1"/>
</dbReference>
<comment type="similarity">
    <text evidence="5">Belongs to the dus family.</text>
</comment>
<evidence type="ECO:0000313" key="10">
    <source>
        <dbReference type="EMBL" id="MUM77252.1"/>
    </source>
</evidence>
<feature type="compositionally biased region" description="Low complexity" evidence="8">
    <location>
        <begin position="1"/>
        <end position="19"/>
    </location>
</feature>
<dbReference type="RefSeq" id="WP_155933202.1">
    <property type="nucleotide sequence ID" value="NZ_WODC01000003.1"/>
</dbReference>
<dbReference type="PANTHER" id="PTHR11082">
    <property type="entry name" value="TRNA-DIHYDROURIDINE SYNTHASE"/>
    <property type="match status" value="1"/>
</dbReference>
<reference evidence="10 11" key="1">
    <citation type="submission" date="2019-11" db="EMBL/GenBank/DDBJ databases">
        <title>Pseudodesulfovibrio alkaliphilus, sp. nov., an alkaliphilic sulfate-reducing bacteria from mud volcano of Taman peninsula, Russia.</title>
        <authorList>
            <person name="Frolova A."/>
            <person name="Merkel A.Y."/>
            <person name="Slobodkin A.I."/>
        </authorList>
    </citation>
    <scope>NUCLEOTIDE SEQUENCE [LARGE SCALE GENOMIC DNA]</scope>
    <source>
        <strain evidence="10 11">F-1</strain>
    </source>
</reference>
<evidence type="ECO:0000256" key="6">
    <source>
        <dbReference type="PIRSR" id="PIRSR006621-1"/>
    </source>
</evidence>
<feature type="region of interest" description="Disordered" evidence="8">
    <location>
        <begin position="1"/>
        <end position="20"/>
    </location>
</feature>
<feature type="binding site" evidence="7">
    <location>
        <position position="103"/>
    </location>
    <ligand>
        <name>FMN</name>
        <dbReference type="ChEBI" id="CHEBI:58210"/>
    </ligand>
</feature>
<dbReference type="GO" id="GO:0017150">
    <property type="term" value="F:tRNA dihydrouridine synthase activity"/>
    <property type="evidence" value="ECO:0007669"/>
    <property type="project" value="InterPro"/>
</dbReference>